<dbReference type="RefSeq" id="WP_255924740.1">
    <property type="nucleotide sequence ID" value="NZ_JANFNH010000001.1"/>
</dbReference>
<dbReference type="InterPro" id="IPR011764">
    <property type="entry name" value="Biotin_carboxylation_dom"/>
</dbReference>
<proteinExistence type="predicted"/>
<evidence type="ECO:0000256" key="5">
    <source>
        <dbReference type="ARBA" id="ARBA00022840"/>
    </source>
</evidence>
<dbReference type="Pfam" id="PF02785">
    <property type="entry name" value="Biotin_carb_C"/>
    <property type="match status" value="1"/>
</dbReference>
<feature type="domain" description="ATP-grasp" evidence="8">
    <location>
        <begin position="120"/>
        <end position="317"/>
    </location>
</feature>
<keyword evidence="3" id="KW-0436">Ligase</keyword>
<evidence type="ECO:0000256" key="4">
    <source>
        <dbReference type="ARBA" id="ARBA00022741"/>
    </source>
</evidence>
<dbReference type="InterPro" id="IPR005479">
    <property type="entry name" value="CPAse_ATP-bd"/>
</dbReference>
<dbReference type="Gene3D" id="3.30.470.20">
    <property type="entry name" value="ATP-grasp fold, B domain"/>
    <property type="match status" value="1"/>
</dbReference>
<dbReference type="InterPro" id="IPR051602">
    <property type="entry name" value="ACC_Biotin_Carboxylase"/>
</dbReference>
<dbReference type="InterPro" id="IPR005482">
    <property type="entry name" value="Biotin_COase_C"/>
</dbReference>
<accession>A0ABT1P5Z9</accession>
<evidence type="ECO:0000259" key="9">
    <source>
        <dbReference type="PROSITE" id="PS50979"/>
    </source>
</evidence>
<dbReference type="PANTHER" id="PTHR48095">
    <property type="entry name" value="PYRUVATE CARBOXYLASE SUBUNIT A"/>
    <property type="match status" value="1"/>
</dbReference>
<organism evidence="10 11">
    <name type="scientific">Streptantibioticus rubrisoli</name>
    <dbReference type="NCBI Taxonomy" id="1387313"/>
    <lineage>
        <taxon>Bacteria</taxon>
        <taxon>Bacillati</taxon>
        <taxon>Actinomycetota</taxon>
        <taxon>Actinomycetes</taxon>
        <taxon>Kitasatosporales</taxon>
        <taxon>Streptomycetaceae</taxon>
        <taxon>Streptantibioticus</taxon>
    </lineage>
</organism>
<dbReference type="SMART" id="SM00878">
    <property type="entry name" value="Biotin_carb_C"/>
    <property type="match status" value="1"/>
</dbReference>
<protein>
    <recommendedName>
        <fullName evidence="2">biotin carboxylase</fullName>
        <ecNumber evidence="2">6.3.4.14</ecNumber>
    </recommendedName>
</protein>
<evidence type="ECO:0000313" key="11">
    <source>
        <dbReference type="Proteomes" id="UP001206206"/>
    </source>
</evidence>
<evidence type="ECO:0000313" key="10">
    <source>
        <dbReference type="EMBL" id="MCQ4040804.1"/>
    </source>
</evidence>
<dbReference type="InterPro" id="IPR016185">
    <property type="entry name" value="PreATP-grasp_dom_sf"/>
</dbReference>
<keyword evidence="5 7" id="KW-0067">ATP-binding</keyword>
<comment type="caution">
    <text evidence="10">The sequence shown here is derived from an EMBL/GenBank/DDBJ whole genome shotgun (WGS) entry which is preliminary data.</text>
</comment>
<evidence type="ECO:0000256" key="3">
    <source>
        <dbReference type="ARBA" id="ARBA00022598"/>
    </source>
</evidence>
<dbReference type="Proteomes" id="UP001206206">
    <property type="component" value="Unassembled WGS sequence"/>
</dbReference>
<dbReference type="SUPFAM" id="SSF56059">
    <property type="entry name" value="Glutathione synthetase ATP-binding domain-like"/>
    <property type="match status" value="1"/>
</dbReference>
<evidence type="ECO:0000256" key="2">
    <source>
        <dbReference type="ARBA" id="ARBA00013263"/>
    </source>
</evidence>
<feature type="domain" description="Biotin carboxylation" evidence="9">
    <location>
        <begin position="1"/>
        <end position="448"/>
    </location>
</feature>
<evidence type="ECO:0000256" key="7">
    <source>
        <dbReference type="PROSITE-ProRule" id="PRU00409"/>
    </source>
</evidence>
<keyword evidence="11" id="KW-1185">Reference proteome</keyword>
<dbReference type="SUPFAM" id="SSF52440">
    <property type="entry name" value="PreATP-grasp domain"/>
    <property type="match status" value="1"/>
</dbReference>
<dbReference type="EC" id="6.3.4.14" evidence="2"/>
<evidence type="ECO:0000256" key="6">
    <source>
        <dbReference type="ARBA" id="ARBA00048600"/>
    </source>
</evidence>
<evidence type="ECO:0000256" key="1">
    <source>
        <dbReference type="ARBA" id="ARBA00003761"/>
    </source>
</evidence>
<dbReference type="PROSITE" id="PS50975">
    <property type="entry name" value="ATP_GRASP"/>
    <property type="match status" value="1"/>
</dbReference>
<dbReference type="PROSITE" id="PS50979">
    <property type="entry name" value="BC"/>
    <property type="match status" value="1"/>
</dbReference>
<name>A0ABT1P5Z9_9ACTN</name>
<dbReference type="SUPFAM" id="SSF51246">
    <property type="entry name" value="Rudiment single hybrid motif"/>
    <property type="match status" value="1"/>
</dbReference>
<dbReference type="InterPro" id="IPR005481">
    <property type="entry name" value="BC-like_N"/>
</dbReference>
<gene>
    <name evidence="10" type="ORF">NON19_01885</name>
</gene>
<dbReference type="Pfam" id="PF02786">
    <property type="entry name" value="CPSase_L_D2"/>
    <property type="match status" value="1"/>
</dbReference>
<dbReference type="InterPro" id="IPR011054">
    <property type="entry name" value="Rudment_hybrid_motif"/>
</dbReference>
<dbReference type="PANTHER" id="PTHR48095:SF2">
    <property type="entry name" value="BIOTIN CARBOXYLASE, CHLOROPLASTIC"/>
    <property type="match status" value="1"/>
</dbReference>
<keyword evidence="4 7" id="KW-0547">Nucleotide-binding</keyword>
<evidence type="ECO:0000259" key="8">
    <source>
        <dbReference type="PROSITE" id="PS50975"/>
    </source>
</evidence>
<comment type="function">
    <text evidence="1">This protein is a component of the acetyl coenzyme A carboxylase complex; first, biotin carboxylase catalyzes the carboxylation of the carrier protein and then the transcarboxylase transfers the carboxyl group to form malonyl-CoA.</text>
</comment>
<comment type="catalytic activity">
    <reaction evidence="6">
        <text>N(6)-biotinyl-L-lysyl-[protein] + hydrogencarbonate + ATP = N(6)-carboxybiotinyl-L-lysyl-[protein] + ADP + phosphate + H(+)</text>
        <dbReference type="Rhea" id="RHEA:13501"/>
        <dbReference type="Rhea" id="RHEA-COMP:10505"/>
        <dbReference type="Rhea" id="RHEA-COMP:10506"/>
        <dbReference type="ChEBI" id="CHEBI:15378"/>
        <dbReference type="ChEBI" id="CHEBI:17544"/>
        <dbReference type="ChEBI" id="CHEBI:30616"/>
        <dbReference type="ChEBI" id="CHEBI:43474"/>
        <dbReference type="ChEBI" id="CHEBI:83144"/>
        <dbReference type="ChEBI" id="CHEBI:83145"/>
        <dbReference type="ChEBI" id="CHEBI:456216"/>
        <dbReference type="EC" id="6.3.4.14"/>
    </reaction>
</comment>
<dbReference type="Pfam" id="PF00289">
    <property type="entry name" value="Biotin_carb_N"/>
    <property type="match status" value="1"/>
</dbReference>
<dbReference type="EMBL" id="JANFNH010000001">
    <property type="protein sequence ID" value="MCQ4040804.1"/>
    <property type="molecule type" value="Genomic_DNA"/>
</dbReference>
<reference evidence="10 11" key="1">
    <citation type="submission" date="2022-06" db="EMBL/GenBank/DDBJ databases">
        <title>Draft genome sequence of type strain Streptomyces rubrisoli DSM 42083.</title>
        <authorList>
            <person name="Duangmal K."/>
            <person name="Klaysubun C."/>
        </authorList>
    </citation>
    <scope>NUCLEOTIDE SEQUENCE [LARGE SCALE GENOMIC DNA]</scope>
    <source>
        <strain evidence="10 11">DSM 42083</strain>
    </source>
</reference>
<dbReference type="InterPro" id="IPR011761">
    <property type="entry name" value="ATP-grasp"/>
</dbReference>
<sequence>MFRTVLIANRGEIAVRVVRACRELGIRSVVVHSTADRESEALRLADDAVQIGPAPARRSYLNPAAVMSAALRVGADAIHPGYGFLSEDPDFAEICSAYGVTFIGPPAGLMRQLGDKAEARRMMARAGLPTLPGSDGAVLDEATAQKVAQDIGFPLIIKAVAGGGGRGMTVVHDPEDLVPAYRRTHADAVALFGDGRVYMERYIATARHVEVQVIADGQHNAIHLGERDCSVQRRHQKLLEETPAPNLPAEITERMNEMAVQGVRALGYTGAGTFEFLVDDDGRFTFMEINCRIQVEHPVTEQVTGIDLVQEQIKVAAGLPLSLTQQDVNRNGAAIECRVNTEDPERDFAPTAGTLTDYRPPGGPFTRVDSHAFTGWRVPSDYDSLLAKVVVWAPDRQRALVRMDRALAEMVVDGPGVCTTSEFLRKVLADSAFRAGSHTTSIVSQMAAAERGRAVLECG</sequence>
<dbReference type="NCBIfam" id="NF006367">
    <property type="entry name" value="PRK08591.1"/>
    <property type="match status" value="1"/>
</dbReference>